<dbReference type="InParanoid" id="A0A0C2X014"/>
<dbReference type="PANTHER" id="PTHR11834">
    <property type="entry name" value="TRANSCRIPTIONAL ENHANCER FACTOR TEF RELATED"/>
    <property type="match status" value="1"/>
</dbReference>
<dbReference type="Proteomes" id="UP000054549">
    <property type="component" value="Unassembled WGS sequence"/>
</dbReference>
<dbReference type="InterPro" id="IPR000818">
    <property type="entry name" value="TEA/ATTS_dom"/>
</dbReference>
<proteinExistence type="inferred from homology"/>
<dbReference type="GO" id="GO:0005667">
    <property type="term" value="C:transcription regulator complex"/>
    <property type="evidence" value="ECO:0007669"/>
    <property type="project" value="TreeGrafter"/>
</dbReference>
<feature type="region of interest" description="Disordered" evidence="7">
    <location>
        <begin position="161"/>
        <end position="181"/>
    </location>
</feature>
<evidence type="ECO:0000313" key="10">
    <source>
        <dbReference type="Proteomes" id="UP000054549"/>
    </source>
</evidence>
<name>A0A0C2X014_AMAMK</name>
<evidence type="ECO:0000256" key="7">
    <source>
        <dbReference type="SAM" id="MobiDB-lite"/>
    </source>
</evidence>
<sequence>MPRLLKLLCNSYIISSKLNQEHLQSSHMDHSSPSSSSSESTNATSPRAGASDYSEGTRDVLKNVIKTRKSWKSCKDGGVVWPLELEAALLEGLEKYVPQDTRETRILGRFPMRNRFISDYIWEKTGKRRSAKQVGSRIQQLRDTCAGKRLSKLLDPFLTESRRSSSPFHCPRTTSKTPSLRCDTGDFSDAASIQSPSLSDEGCESQFSDDKSNPVNVIYIDILPPSNAAMLLDVTDPSSWRRQLPSYLTNHIEHVNYVQISQHPRHLRYIDPTITLVSPSIMNARSSFTVRVQGAIVFTETIALAPAGSLSDDCNNAHLYHTPLVPGYWEAISRSADPTKFTIEQTVHKDRFTPSTIPLFSAIYKFRVTPKPHTTSTPQKSQAIFFNTPDYFRIPDESGNRATEQDSQPCNITFNYPIFNAQPSLEAMDDFIQFEDDDILTEAQSLTVPSSNWTTHSTSAQSSSSLLSVSAASSRHNSRSPASSSMSEMSPGCASYMPSPILYPVPAASSPTPCQLDVQLAAPTSAPYLGLDYFQQELFDCADMMMIDPYEVQSQ</sequence>
<feature type="domain" description="TEA" evidence="8">
    <location>
        <begin position="74"/>
        <end position="148"/>
    </location>
</feature>
<evidence type="ECO:0000256" key="4">
    <source>
        <dbReference type="ARBA" id="ARBA00023163"/>
    </source>
</evidence>
<dbReference type="SMART" id="SM00426">
    <property type="entry name" value="TEA"/>
    <property type="match status" value="1"/>
</dbReference>
<protein>
    <recommendedName>
        <fullName evidence="8">TEA domain-containing protein</fullName>
    </recommendedName>
</protein>
<dbReference type="EMBL" id="KN818270">
    <property type="protein sequence ID" value="KIL62471.1"/>
    <property type="molecule type" value="Genomic_DNA"/>
</dbReference>
<dbReference type="InterPro" id="IPR038096">
    <property type="entry name" value="TEA/ATTS_sf"/>
</dbReference>
<feature type="region of interest" description="Disordered" evidence="7">
    <location>
        <begin position="23"/>
        <end position="55"/>
    </location>
</feature>
<keyword evidence="4" id="KW-0804">Transcription</keyword>
<dbReference type="GO" id="GO:0000981">
    <property type="term" value="F:DNA-binding transcription factor activity, RNA polymerase II-specific"/>
    <property type="evidence" value="ECO:0007669"/>
    <property type="project" value="TreeGrafter"/>
</dbReference>
<evidence type="ECO:0000256" key="2">
    <source>
        <dbReference type="ARBA" id="ARBA00008421"/>
    </source>
</evidence>
<dbReference type="AlphaFoldDB" id="A0A0C2X014"/>
<evidence type="ECO:0000256" key="1">
    <source>
        <dbReference type="ARBA" id="ARBA00004123"/>
    </source>
</evidence>
<feature type="region of interest" description="Disordered" evidence="7">
    <location>
        <begin position="464"/>
        <end position="490"/>
    </location>
</feature>
<evidence type="ECO:0000256" key="6">
    <source>
        <dbReference type="PROSITE-ProRule" id="PRU00505"/>
    </source>
</evidence>
<organism evidence="9 10">
    <name type="scientific">Amanita muscaria (strain Koide BX008)</name>
    <dbReference type="NCBI Taxonomy" id="946122"/>
    <lineage>
        <taxon>Eukaryota</taxon>
        <taxon>Fungi</taxon>
        <taxon>Dikarya</taxon>
        <taxon>Basidiomycota</taxon>
        <taxon>Agaricomycotina</taxon>
        <taxon>Agaricomycetes</taxon>
        <taxon>Agaricomycetidae</taxon>
        <taxon>Agaricales</taxon>
        <taxon>Pluteineae</taxon>
        <taxon>Amanitaceae</taxon>
        <taxon>Amanita</taxon>
    </lineage>
</organism>
<keyword evidence="10" id="KW-1185">Reference proteome</keyword>
<evidence type="ECO:0000313" key="9">
    <source>
        <dbReference type="EMBL" id="KIL62471.1"/>
    </source>
</evidence>
<comment type="similarity">
    <text evidence="2">Belongs to the TEC1 family.</text>
</comment>
<keyword evidence="5" id="KW-0539">Nucleus</keyword>
<comment type="subcellular location">
    <subcellularLocation>
        <location evidence="1">Nucleus</location>
    </subcellularLocation>
</comment>
<dbReference type="STRING" id="946122.A0A0C2X014"/>
<dbReference type="PROSITE" id="PS51088">
    <property type="entry name" value="TEA_2"/>
    <property type="match status" value="1"/>
</dbReference>
<dbReference type="InterPro" id="IPR050937">
    <property type="entry name" value="TEC1_TEAD_TF"/>
</dbReference>
<dbReference type="OrthoDB" id="10006572at2759"/>
<feature type="compositionally biased region" description="Polar residues" evidence="7">
    <location>
        <begin position="164"/>
        <end position="178"/>
    </location>
</feature>
<evidence type="ECO:0000259" key="8">
    <source>
        <dbReference type="PROSITE" id="PS51088"/>
    </source>
</evidence>
<feature type="DNA-binding region" description="TEA" evidence="6">
    <location>
        <begin position="74"/>
        <end position="148"/>
    </location>
</feature>
<accession>A0A0C2X014</accession>
<evidence type="ECO:0000256" key="3">
    <source>
        <dbReference type="ARBA" id="ARBA00023015"/>
    </source>
</evidence>
<dbReference type="HOGENOM" id="CLU_036087_2_0_1"/>
<keyword evidence="3" id="KW-0805">Transcription regulation</keyword>
<dbReference type="Pfam" id="PF01285">
    <property type="entry name" value="TEA"/>
    <property type="match status" value="1"/>
</dbReference>
<dbReference type="Gene3D" id="6.10.20.40">
    <property type="entry name" value="TEA/ATTS domain"/>
    <property type="match status" value="1"/>
</dbReference>
<dbReference type="GO" id="GO:0000978">
    <property type="term" value="F:RNA polymerase II cis-regulatory region sequence-specific DNA binding"/>
    <property type="evidence" value="ECO:0007669"/>
    <property type="project" value="TreeGrafter"/>
</dbReference>
<gene>
    <name evidence="9" type="ORF">M378DRAFT_165680</name>
</gene>
<feature type="compositionally biased region" description="Low complexity" evidence="7">
    <location>
        <begin position="31"/>
        <end position="40"/>
    </location>
</feature>
<evidence type="ECO:0000256" key="5">
    <source>
        <dbReference type="ARBA" id="ARBA00023242"/>
    </source>
</evidence>
<reference evidence="9 10" key="1">
    <citation type="submission" date="2014-04" db="EMBL/GenBank/DDBJ databases">
        <title>Evolutionary Origins and Diversification of the Mycorrhizal Mutualists.</title>
        <authorList>
            <consortium name="DOE Joint Genome Institute"/>
            <consortium name="Mycorrhizal Genomics Consortium"/>
            <person name="Kohler A."/>
            <person name="Kuo A."/>
            <person name="Nagy L.G."/>
            <person name="Floudas D."/>
            <person name="Copeland A."/>
            <person name="Barry K.W."/>
            <person name="Cichocki N."/>
            <person name="Veneault-Fourrey C."/>
            <person name="LaButti K."/>
            <person name="Lindquist E.A."/>
            <person name="Lipzen A."/>
            <person name="Lundell T."/>
            <person name="Morin E."/>
            <person name="Murat C."/>
            <person name="Riley R."/>
            <person name="Ohm R."/>
            <person name="Sun H."/>
            <person name="Tunlid A."/>
            <person name="Henrissat B."/>
            <person name="Grigoriev I.V."/>
            <person name="Hibbett D.S."/>
            <person name="Martin F."/>
        </authorList>
    </citation>
    <scope>NUCLEOTIDE SEQUENCE [LARGE SCALE GENOMIC DNA]</scope>
    <source>
        <strain evidence="9 10">Koide BX008</strain>
    </source>
</reference>
<dbReference type="GO" id="GO:0005634">
    <property type="term" value="C:nucleus"/>
    <property type="evidence" value="ECO:0007669"/>
    <property type="project" value="UniProtKB-SubCell"/>
</dbReference>
<dbReference type="PANTHER" id="PTHR11834:SF0">
    <property type="entry name" value="PROTEIN SCALLOPED"/>
    <property type="match status" value="1"/>
</dbReference>